<organism evidence="5 6">
    <name type="scientific">Tegillarca granosa</name>
    <name type="common">Malaysian cockle</name>
    <name type="synonym">Anadara granosa</name>
    <dbReference type="NCBI Taxonomy" id="220873"/>
    <lineage>
        <taxon>Eukaryota</taxon>
        <taxon>Metazoa</taxon>
        <taxon>Spiralia</taxon>
        <taxon>Lophotrochozoa</taxon>
        <taxon>Mollusca</taxon>
        <taxon>Bivalvia</taxon>
        <taxon>Autobranchia</taxon>
        <taxon>Pteriomorphia</taxon>
        <taxon>Arcoida</taxon>
        <taxon>Arcoidea</taxon>
        <taxon>Arcidae</taxon>
        <taxon>Tegillarca</taxon>
    </lineage>
</organism>
<keyword evidence="2 3" id="KW-0808">Transferase</keyword>
<dbReference type="InterPro" id="IPR009057">
    <property type="entry name" value="Homeodomain-like_sf"/>
</dbReference>
<proteinExistence type="inferred from homology"/>
<accession>A0ABQ9F6I2</accession>
<dbReference type="SUPFAM" id="SSF46689">
    <property type="entry name" value="Homeodomain-like"/>
    <property type="match status" value="1"/>
</dbReference>
<gene>
    <name evidence="5" type="ORF">KUTeg_010367</name>
</gene>
<reference evidence="5 6" key="1">
    <citation type="submission" date="2022-12" db="EMBL/GenBank/DDBJ databases">
        <title>Chromosome-level genome of Tegillarca granosa.</title>
        <authorList>
            <person name="Kim J."/>
        </authorList>
    </citation>
    <scope>NUCLEOTIDE SEQUENCE [LARGE SCALE GENOMIC DNA]</scope>
    <source>
        <strain evidence="5">Teg-2019</strain>
        <tissue evidence="5">Adductor muscle</tissue>
    </source>
</reference>
<dbReference type="Gene3D" id="3.40.50.150">
    <property type="entry name" value="Vaccinia Virus protein VP39"/>
    <property type="match status" value="2"/>
</dbReference>
<evidence type="ECO:0000256" key="1">
    <source>
        <dbReference type="ARBA" id="ARBA00007867"/>
    </source>
</evidence>
<dbReference type="InterPro" id="IPR030373">
    <property type="entry name" value="PABS_CS"/>
</dbReference>
<evidence type="ECO:0000256" key="2">
    <source>
        <dbReference type="ARBA" id="ARBA00022679"/>
    </source>
</evidence>
<feature type="domain" description="PABS" evidence="4">
    <location>
        <begin position="6"/>
        <end position="356"/>
    </location>
</feature>
<comment type="similarity">
    <text evidence="1">Belongs to the spermidine/spermine synthase family.</text>
</comment>
<dbReference type="SUPFAM" id="SSF53335">
    <property type="entry name" value="S-adenosyl-L-methionine-dependent methyltransferases"/>
    <property type="match status" value="1"/>
</dbReference>
<dbReference type="PROSITE" id="PS01330">
    <property type="entry name" value="PABS_1"/>
    <property type="match status" value="1"/>
</dbReference>
<dbReference type="CDD" id="cd02440">
    <property type="entry name" value="AdoMet_MTases"/>
    <property type="match status" value="1"/>
</dbReference>
<dbReference type="InterPro" id="IPR001045">
    <property type="entry name" value="Spermi_synthase"/>
</dbReference>
<evidence type="ECO:0000313" key="5">
    <source>
        <dbReference type="EMBL" id="KAJ8312994.1"/>
    </source>
</evidence>
<dbReference type="InterPro" id="IPR029063">
    <property type="entry name" value="SAM-dependent_MTases_sf"/>
</dbReference>
<comment type="caution">
    <text evidence="5">The sequence shown here is derived from an EMBL/GenBank/DDBJ whole genome shotgun (WGS) entry which is preliminary data.</text>
</comment>
<dbReference type="InterPro" id="IPR030374">
    <property type="entry name" value="PABS"/>
</dbReference>
<dbReference type="InterPro" id="IPR035246">
    <property type="entry name" value="Spermidine_synt_N"/>
</dbReference>
<dbReference type="PANTHER" id="PTHR11558:SF11">
    <property type="entry name" value="SPERMIDINE SYNTHASE"/>
    <property type="match status" value="1"/>
</dbReference>
<dbReference type="Proteomes" id="UP001217089">
    <property type="component" value="Unassembled WGS sequence"/>
</dbReference>
<dbReference type="Pfam" id="PF01564">
    <property type="entry name" value="Spermine_synth"/>
    <property type="match status" value="2"/>
</dbReference>
<dbReference type="Pfam" id="PF05225">
    <property type="entry name" value="HTH_psq"/>
    <property type="match status" value="1"/>
</dbReference>
<evidence type="ECO:0000259" key="4">
    <source>
        <dbReference type="PROSITE" id="PS51006"/>
    </source>
</evidence>
<dbReference type="EMBL" id="JARBDR010000440">
    <property type="protein sequence ID" value="KAJ8312994.1"/>
    <property type="molecule type" value="Genomic_DNA"/>
</dbReference>
<protein>
    <recommendedName>
        <fullName evidence="4">PABS domain-containing protein</fullName>
    </recommendedName>
</protein>
<dbReference type="HAMAP" id="MF_00198">
    <property type="entry name" value="Spermidine_synth"/>
    <property type="match status" value="1"/>
</dbReference>
<keyword evidence="3" id="KW-0620">Polyamine biosynthesis</keyword>
<dbReference type="PROSITE" id="PS51006">
    <property type="entry name" value="PABS_2"/>
    <property type="match status" value="1"/>
</dbReference>
<name>A0ABQ9F6I2_TEGGR</name>
<dbReference type="InterPro" id="IPR007889">
    <property type="entry name" value="HTH_Psq"/>
</dbReference>
<feature type="active site" description="Proton acceptor" evidence="3">
    <location>
        <position position="161"/>
    </location>
</feature>
<keyword evidence="6" id="KW-1185">Reference proteome</keyword>
<dbReference type="Gene3D" id="2.30.140.10">
    <property type="entry name" value="Spermidine synthase, tetramerisation domain"/>
    <property type="match status" value="1"/>
</dbReference>
<dbReference type="PANTHER" id="PTHR11558">
    <property type="entry name" value="SPERMIDINE/SPERMINE SYNTHASE"/>
    <property type="match status" value="1"/>
</dbReference>
<dbReference type="Pfam" id="PF17284">
    <property type="entry name" value="Spermine_synt_N"/>
    <property type="match status" value="1"/>
</dbReference>
<evidence type="ECO:0000313" key="6">
    <source>
        <dbReference type="Proteomes" id="UP001217089"/>
    </source>
</evidence>
<sequence length="363" mass="40806">MSSIDKTWFRELNDMWAGYCVSLEIEEILFQEKSKYQDILIFKSKSFGNVLVLDGIIQCSERDEFAYQEMIAHIPLSCHPNPKKVLVVGGGDGGVVREVLKHPSVQSVILCEIDQMVIDACKKFLPVMAQSFDDPRLTVHVGDGVKFMKDHKGEFDVIITDAPDPIETATTLRKMLSRKKFNQAKYRQWSPTAMLNAMQAIKDKNVSVRKAAKLYDVQLTTLRDRVDGRCSVETVKSGPEPLFSQEEEVRLVNFVSYMASLGYGLSRTQVLEVASDLAIYLGAAAGLFEEEYYQNMKAALNSNGIICCQGENMYLDLPLIKKMLGFSQKMFPKIGYAYTMMPTYTGGHIGFVLCSNSPNTNFK</sequence>
<evidence type="ECO:0000256" key="3">
    <source>
        <dbReference type="PROSITE-ProRule" id="PRU00354"/>
    </source>
</evidence>
<dbReference type="Gene3D" id="1.10.10.60">
    <property type="entry name" value="Homeodomain-like"/>
    <property type="match status" value="1"/>
</dbReference>
<dbReference type="InterPro" id="IPR037163">
    <property type="entry name" value="Spermidine_synt_N_sf"/>
</dbReference>